<gene>
    <name evidence="2" type="ORF">CLI86_00545</name>
</gene>
<organism evidence="2 3">
    <name type="scientific">Tannerella forsythia</name>
    <name type="common">Bacteroides forsythus</name>
    <dbReference type="NCBI Taxonomy" id="28112"/>
    <lineage>
        <taxon>Bacteria</taxon>
        <taxon>Pseudomonadati</taxon>
        <taxon>Bacteroidota</taxon>
        <taxon>Bacteroidia</taxon>
        <taxon>Bacteroidales</taxon>
        <taxon>Tannerellaceae</taxon>
        <taxon>Tannerella</taxon>
    </lineage>
</organism>
<dbReference type="AlphaFoldDB" id="A0A2A6EC02"/>
<evidence type="ECO:0000256" key="1">
    <source>
        <dbReference type="SAM" id="Phobius"/>
    </source>
</evidence>
<comment type="caution">
    <text evidence="2">The sequence shown here is derived from an EMBL/GenBank/DDBJ whole genome shotgun (WGS) entry which is preliminary data.</text>
</comment>
<name>A0A2A6EC02_TANFO</name>
<keyword evidence="1" id="KW-0472">Membrane</keyword>
<proteinExistence type="predicted"/>
<dbReference type="EMBL" id="NSLJ01000001">
    <property type="protein sequence ID" value="PDP45213.1"/>
    <property type="molecule type" value="Genomic_DNA"/>
</dbReference>
<reference evidence="2 3" key="1">
    <citation type="submission" date="2017-09" db="EMBL/GenBank/DDBJ databases">
        <title>Phase variable restriction modification systems are present in the genome sequences of periodontal pathogens Prevotella intermedia, Tannerella forsythia and Porphyromonas gingivalis.</title>
        <authorList>
            <person name="Haigh R.D."/>
            <person name="Crawford L."/>
            <person name="Ralph J."/>
            <person name="Wanford J."/>
            <person name="Vartoukian S.R."/>
            <person name="Hijazib K."/>
            <person name="Wade W."/>
            <person name="Oggioni M.R."/>
        </authorList>
    </citation>
    <scope>NUCLEOTIDE SEQUENCE [LARGE SCALE GENOMIC DNA]</scope>
    <source>
        <strain evidence="2 3">WW11663</strain>
    </source>
</reference>
<sequence length="287" mass="33778">MRTDSRYYQVQRNLRICSCFKVFFFKYFCLLLSLVVGMSCRKEDGPDKQDDGIRIENLDTRLRIAVPDSLDPDVENLWHANTGNILVYYPPFNISYMGRPYSYKGKAFFGYMDEQGAIIECEVKNLPESVKDWKSELVYDTGFGTIREINVRMNGVVRLDTAGQAIKRGMLELTSLEPSGGKSKSVLQRGLYFLTYPSQDERVKVDFVNEREVVFFSKGYYHYEIREDKHTIVLKDTFSGKEWEYFFHVINDYEFEFEYPSGSVLEYPRFRILTFKHIDKLHKKVKL</sequence>
<evidence type="ECO:0000313" key="2">
    <source>
        <dbReference type="EMBL" id="PDP45213.1"/>
    </source>
</evidence>
<keyword evidence="1" id="KW-0812">Transmembrane</keyword>
<evidence type="ECO:0000313" key="3">
    <source>
        <dbReference type="Proteomes" id="UP000219259"/>
    </source>
</evidence>
<keyword evidence="1" id="KW-1133">Transmembrane helix</keyword>
<dbReference type="Proteomes" id="UP000219259">
    <property type="component" value="Unassembled WGS sequence"/>
</dbReference>
<protein>
    <submittedName>
        <fullName evidence="2">Uncharacterized protein</fullName>
    </submittedName>
</protein>
<accession>A0A2A6EC02</accession>
<feature type="transmembrane region" description="Helical" evidence="1">
    <location>
        <begin position="20"/>
        <end position="39"/>
    </location>
</feature>